<evidence type="ECO:0000256" key="3">
    <source>
        <dbReference type="ARBA" id="ARBA00023016"/>
    </source>
</evidence>
<dbReference type="PANTHER" id="PTHR34824:SF1">
    <property type="entry name" value="HEAT-INDUCIBLE TRANSCRIPTION REPRESSOR HRCA"/>
    <property type="match status" value="1"/>
</dbReference>
<dbReference type="STRING" id="1441095.AM592_08720"/>
<organism evidence="8 9">
    <name type="scientific">Bacillus gobiensis</name>
    <dbReference type="NCBI Taxonomy" id="1441095"/>
    <lineage>
        <taxon>Bacteria</taxon>
        <taxon>Bacillati</taxon>
        <taxon>Bacillota</taxon>
        <taxon>Bacilli</taxon>
        <taxon>Bacillales</taxon>
        <taxon>Bacillaceae</taxon>
        <taxon>Bacillus</taxon>
    </lineage>
</organism>
<accession>A0A0M5JE34</accession>
<dbReference type="EMBL" id="CP012600">
    <property type="protein sequence ID" value="ALC81681.1"/>
    <property type="molecule type" value="Genomic_DNA"/>
</dbReference>
<dbReference type="GO" id="GO:0003677">
    <property type="term" value="F:DNA binding"/>
    <property type="evidence" value="ECO:0007669"/>
    <property type="project" value="InterPro"/>
</dbReference>
<protein>
    <recommendedName>
        <fullName evidence="6">Heat-inducible transcription repressor HrcA</fullName>
    </recommendedName>
</protein>
<dbReference type="HAMAP" id="MF_00081">
    <property type="entry name" value="HrcA"/>
    <property type="match status" value="1"/>
</dbReference>
<dbReference type="AlphaFoldDB" id="A0A0M5JE34"/>
<dbReference type="PANTHER" id="PTHR34824">
    <property type="entry name" value="HEAT-INDUCIBLE TRANSCRIPTION REPRESSOR HRCA"/>
    <property type="match status" value="1"/>
</dbReference>
<keyword evidence="2 6" id="KW-0805">Transcription regulation</keyword>
<dbReference type="InterPro" id="IPR036390">
    <property type="entry name" value="WH_DNA-bd_sf"/>
</dbReference>
<dbReference type="Proteomes" id="UP000067625">
    <property type="component" value="Chromosome"/>
</dbReference>
<evidence type="ECO:0000256" key="2">
    <source>
        <dbReference type="ARBA" id="ARBA00023015"/>
    </source>
</evidence>
<dbReference type="InterPro" id="IPR029016">
    <property type="entry name" value="GAF-like_dom_sf"/>
</dbReference>
<dbReference type="Pfam" id="PF01628">
    <property type="entry name" value="HrcA"/>
    <property type="match status" value="1"/>
</dbReference>
<dbReference type="OrthoDB" id="9783139at2"/>
<evidence type="ECO:0000256" key="6">
    <source>
        <dbReference type="HAMAP-Rule" id="MF_00081"/>
    </source>
</evidence>
<feature type="domain" description="Heat-inducible transcription repressor HrcA C-terminal" evidence="7">
    <location>
        <begin position="104"/>
        <end position="323"/>
    </location>
</feature>
<sequence length="343" mass="38693">MLTDRQLLILQVIINDFIQNAQPVGSRTLSKKGEIQFSSATIRNEMADLEELGFIEKTHTSSGRVPSERGYRYYVDHLLSPRMLTKTDLTLIQSVFKAKIVELERIVQKSAQVLSDLTNYTSIVLGPRISENHLKQIQIVPIQPDKAVAILVTNTGHVEHKLINFPGKVNLSDLEKLINILNERLSGVPMSELKDRIFKEIVIFLKSHIENYDHVFSGLSAAFHSSIDDGQLYYGGKINMLNQPEFHDIDRVRSLLSMIEEKQDVIRLFENNHHGISIKIGKENDNEAMEFCSLLTANYSVGSKQIGSIAIIGPIRMDYSRVVSLLNQVSSDLSNALTSLYDE</sequence>
<keyword evidence="1 6" id="KW-0678">Repressor</keyword>
<evidence type="ECO:0000256" key="4">
    <source>
        <dbReference type="ARBA" id="ARBA00023163"/>
    </source>
</evidence>
<dbReference type="SUPFAM" id="SSF55781">
    <property type="entry name" value="GAF domain-like"/>
    <property type="match status" value="1"/>
</dbReference>
<evidence type="ECO:0000256" key="1">
    <source>
        <dbReference type="ARBA" id="ARBA00022491"/>
    </source>
</evidence>
<dbReference type="FunFam" id="1.10.10.10:FF:000049">
    <property type="entry name" value="Heat-inducible transcription repressor HrcA"/>
    <property type="match status" value="1"/>
</dbReference>
<evidence type="ECO:0000259" key="7">
    <source>
        <dbReference type="Pfam" id="PF01628"/>
    </source>
</evidence>
<gene>
    <name evidence="6" type="primary">hrcA</name>
    <name evidence="8" type="ORF">AM592_08720</name>
</gene>
<keyword evidence="4 6" id="KW-0804">Transcription</keyword>
<dbReference type="Gene3D" id="1.10.10.10">
    <property type="entry name" value="Winged helix-like DNA-binding domain superfamily/Winged helix DNA-binding domain"/>
    <property type="match status" value="1"/>
</dbReference>
<dbReference type="InterPro" id="IPR023120">
    <property type="entry name" value="WHTH_transcript_rep_HrcA_IDD"/>
</dbReference>
<dbReference type="GO" id="GO:0045892">
    <property type="term" value="P:negative regulation of DNA-templated transcription"/>
    <property type="evidence" value="ECO:0007669"/>
    <property type="project" value="UniProtKB-UniRule"/>
</dbReference>
<evidence type="ECO:0000256" key="5">
    <source>
        <dbReference type="ARBA" id="ARBA00055319"/>
    </source>
</evidence>
<dbReference type="NCBIfam" id="TIGR00331">
    <property type="entry name" value="hrcA"/>
    <property type="match status" value="1"/>
</dbReference>
<dbReference type="Gene3D" id="3.30.450.40">
    <property type="match status" value="1"/>
</dbReference>
<name>A0A0M5JE34_9BACI</name>
<proteinExistence type="inferred from homology"/>
<keyword evidence="3 6" id="KW-0346">Stress response</keyword>
<dbReference type="InterPro" id="IPR002571">
    <property type="entry name" value="HrcA"/>
</dbReference>
<dbReference type="InterPro" id="IPR036388">
    <property type="entry name" value="WH-like_DNA-bd_sf"/>
</dbReference>
<dbReference type="InterPro" id="IPR021153">
    <property type="entry name" value="HrcA_C"/>
</dbReference>
<dbReference type="RefSeq" id="WP_053603442.1">
    <property type="nucleotide sequence ID" value="NZ_CP012600.1"/>
</dbReference>
<dbReference type="Gene3D" id="3.30.390.60">
    <property type="entry name" value="Heat-inducible transcription repressor hrca homolog, domain 3"/>
    <property type="match status" value="1"/>
</dbReference>
<comment type="function">
    <text evidence="5 6">Negative regulator of class I heat shock genes (grpE-dnaK-dnaJ and groELS operons). Prevents heat-shock induction of these operons.</text>
</comment>
<comment type="similarity">
    <text evidence="6">Belongs to the HrcA family.</text>
</comment>
<dbReference type="PIRSF" id="PIRSF005485">
    <property type="entry name" value="HrcA"/>
    <property type="match status" value="1"/>
</dbReference>
<dbReference type="PATRIC" id="fig|1441095.3.peg.1913"/>
<evidence type="ECO:0000313" key="9">
    <source>
        <dbReference type="Proteomes" id="UP000067625"/>
    </source>
</evidence>
<evidence type="ECO:0000313" key="8">
    <source>
        <dbReference type="EMBL" id="ALC81681.1"/>
    </source>
</evidence>
<keyword evidence="9" id="KW-1185">Reference proteome</keyword>
<dbReference type="SUPFAM" id="SSF46785">
    <property type="entry name" value="Winged helix' DNA-binding domain"/>
    <property type="match status" value="1"/>
</dbReference>
<reference evidence="8 9" key="2">
    <citation type="journal article" date="2016" name="Int. J. Syst. Evol. Microbiol.">
        <title>Bacillus gobiensis sp. nov., isolated from a soil sample.</title>
        <authorList>
            <person name="Liu B."/>
            <person name="Liu G.H."/>
            <person name="Cetin S."/>
            <person name="Schumann P."/>
            <person name="Pan Z.Z."/>
            <person name="Chen Q.Q."/>
        </authorList>
    </citation>
    <scope>NUCLEOTIDE SEQUENCE [LARGE SCALE GENOMIC DNA]</scope>
    <source>
        <strain evidence="8 9">FJAT-4402</strain>
    </source>
</reference>
<reference evidence="9" key="1">
    <citation type="submission" date="2015-08" db="EMBL/GenBank/DDBJ databases">
        <title>Genome sequencing project for genomic taxonomy and phylogenomics of Bacillus-like bacteria.</title>
        <authorList>
            <person name="Liu B."/>
            <person name="Wang J."/>
            <person name="Zhu Y."/>
            <person name="Liu G."/>
            <person name="Chen Q."/>
            <person name="Chen Z."/>
            <person name="Lan J."/>
            <person name="Che J."/>
            <person name="Ge C."/>
            <person name="Shi H."/>
            <person name="Pan Z."/>
            <person name="Liu X."/>
        </authorList>
    </citation>
    <scope>NUCLEOTIDE SEQUENCE [LARGE SCALE GENOMIC DNA]</scope>
    <source>
        <strain evidence="9">FJAT-4402</strain>
    </source>
</reference>